<reference evidence="1 2" key="1">
    <citation type="submission" date="2022-03" db="EMBL/GenBank/DDBJ databases">
        <title>Sea Food Isolates.</title>
        <authorList>
            <person name="Li C."/>
        </authorList>
    </citation>
    <scope>NUCLEOTIDE SEQUENCE [LARGE SCALE GENOMIC DNA]</scope>
    <source>
        <strain evidence="1 2">19MO01SH08</strain>
    </source>
</reference>
<sequence length="121" mass="14286">MMKDIVHFNEIVNDSKGLWLSGLFGSIIGWSPDKSFYEHKTMFFSIVKKLLDKQEIKFCSPNDPLGKMIPYWDVESEVIIDFLEQHWPKEANDECDDDLNFYFYEMPALLWKNEFGNYVGS</sequence>
<keyword evidence="2" id="KW-1185">Reference proteome</keyword>
<dbReference type="RefSeq" id="WP_249717046.1">
    <property type="nucleotide sequence ID" value="NZ_CP095785.1"/>
</dbReference>
<dbReference type="EMBL" id="CP095785">
    <property type="protein sequence ID" value="XAG30807.1"/>
    <property type="molecule type" value="Genomic_DNA"/>
</dbReference>
<evidence type="ECO:0008006" key="3">
    <source>
        <dbReference type="Google" id="ProtNLM"/>
    </source>
</evidence>
<dbReference type="Proteomes" id="UP001438077">
    <property type="component" value="Chromosome"/>
</dbReference>
<gene>
    <name evidence="1" type="ORF">MYW70_12760</name>
</gene>
<evidence type="ECO:0000313" key="1">
    <source>
        <dbReference type="EMBL" id="XAG30807.1"/>
    </source>
</evidence>
<organism evidence="1 2">
    <name type="scientific">Proteus faecis</name>
    <dbReference type="NCBI Taxonomy" id="2050967"/>
    <lineage>
        <taxon>Bacteria</taxon>
        <taxon>Pseudomonadati</taxon>
        <taxon>Pseudomonadota</taxon>
        <taxon>Gammaproteobacteria</taxon>
        <taxon>Enterobacterales</taxon>
        <taxon>Morganellaceae</taxon>
        <taxon>Proteus</taxon>
    </lineage>
</organism>
<dbReference type="InterPro" id="IPR023138">
    <property type="entry name" value="NMB0513-like_sf"/>
</dbReference>
<proteinExistence type="predicted"/>
<evidence type="ECO:0000313" key="2">
    <source>
        <dbReference type="Proteomes" id="UP001438077"/>
    </source>
</evidence>
<accession>A0ABZ3EJI9</accession>
<dbReference type="Gene3D" id="1.10.3510.10">
    <property type="entry name" value="NMB0513-like"/>
    <property type="match status" value="1"/>
</dbReference>
<protein>
    <recommendedName>
        <fullName evidence="3">DUF596 domain-containing protein</fullName>
    </recommendedName>
</protein>
<name>A0ABZ3EJI9_9GAMM</name>
<dbReference type="SUPFAM" id="SSF160472">
    <property type="entry name" value="NMB0513-like"/>
    <property type="match status" value="1"/>
</dbReference>